<proteinExistence type="predicted"/>
<comment type="caution">
    <text evidence="1">The sequence shown here is derived from an EMBL/GenBank/DDBJ whole genome shotgun (WGS) entry which is preliminary data.</text>
</comment>
<keyword evidence="2" id="KW-1185">Reference proteome</keyword>
<protein>
    <submittedName>
        <fullName evidence="1">15946_t:CDS:1</fullName>
    </submittedName>
</protein>
<gene>
    <name evidence="1" type="ORF">DHETER_LOCUS14088</name>
</gene>
<dbReference type="EMBL" id="CAJVPU010041496">
    <property type="protein sequence ID" value="CAG8741665.1"/>
    <property type="molecule type" value="Genomic_DNA"/>
</dbReference>
<accession>A0ACA9Q9H1</accession>
<feature type="non-terminal residue" evidence="1">
    <location>
        <position position="87"/>
    </location>
</feature>
<evidence type="ECO:0000313" key="1">
    <source>
        <dbReference type="EMBL" id="CAG8741665.1"/>
    </source>
</evidence>
<reference evidence="1" key="1">
    <citation type="submission" date="2021-06" db="EMBL/GenBank/DDBJ databases">
        <authorList>
            <person name="Kallberg Y."/>
            <person name="Tangrot J."/>
            <person name="Rosling A."/>
        </authorList>
    </citation>
    <scope>NUCLEOTIDE SEQUENCE</scope>
    <source>
        <strain evidence="1">IL203A</strain>
    </source>
</reference>
<sequence>MPQQRKRTKATVACINCQWRHERCERLSGEDICAKCRNHNRLCISFLGKKRGPKARCQNFMNTNQYLDQLIPSIRNGLHPVSGSMCI</sequence>
<evidence type="ECO:0000313" key="2">
    <source>
        <dbReference type="Proteomes" id="UP000789702"/>
    </source>
</evidence>
<name>A0ACA9Q9H1_9GLOM</name>
<organism evidence="1 2">
    <name type="scientific">Dentiscutata heterogama</name>
    <dbReference type="NCBI Taxonomy" id="1316150"/>
    <lineage>
        <taxon>Eukaryota</taxon>
        <taxon>Fungi</taxon>
        <taxon>Fungi incertae sedis</taxon>
        <taxon>Mucoromycota</taxon>
        <taxon>Glomeromycotina</taxon>
        <taxon>Glomeromycetes</taxon>
        <taxon>Diversisporales</taxon>
        <taxon>Gigasporaceae</taxon>
        <taxon>Dentiscutata</taxon>
    </lineage>
</organism>
<dbReference type="Proteomes" id="UP000789702">
    <property type="component" value="Unassembled WGS sequence"/>
</dbReference>